<protein>
    <submittedName>
        <fullName evidence="1">Uncharacterized protein</fullName>
    </submittedName>
</protein>
<gene>
    <name evidence="1" type="ORF">RhiirA5_415573</name>
</gene>
<proteinExistence type="predicted"/>
<dbReference type="AlphaFoldDB" id="A0A2N0PRN3"/>
<dbReference type="VEuPathDB" id="FungiDB:FUN_002351"/>
<reference evidence="1 2" key="1">
    <citation type="submission" date="2016-04" db="EMBL/GenBank/DDBJ databases">
        <title>Genome analyses suggest a sexual origin of heterokaryosis in a supposedly ancient asexual fungus.</title>
        <authorList>
            <person name="Ropars J."/>
            <person name="Sedzielewska K."/>
            <person name="Noel J."/>
            <person name="Charron P."/>
            <person name="Farinelli L."/>
            <person name="Marton T."/>
            <person name="Kruger M."/>
            <person name="Pelin A."/>
            <person name="Brachmann A."/>
            <person name="Corradi N."/>
        </authorList>
    </citation>
    <scope>NUCLEOTIDE SEQUENCE [LARGE SCALE GENOMIC DNA]</scope>
    <source>
        <strain evidence="1 2">A5</strain>
    </source>
</reference>
<dbReference type="EMBL" id="LLXJ01000453">
    <property type="protein sequence ID" value="PKC09508.1"/>
    <property type="molecule type" value="Genomic_DNA"/>
</dbReference>
<comment type="caution">
    <text evidence="1">The sequence shown here is derived from an EMBL/GenBank/DDBJ whole genome shotgun (WGS) entry which is preliminary data.</text>
</comment>
<evidence type="ECO:0000313" key="1">
    <source>
        <dbReference type="EMBL" id="PKC09508.1"/>
    </source>
</evidence>
<accession>A0A2N0PRN3</accession>
<dbReference type="VEuPathDB" id="FungiDB:RhiirA1_396016"/>
<reference evidence="1 2" key="2">
    <citation type="submission" date="2017-09" db="EMBL/GenBank/DDBJ databases">
        <title>Extensive intraspecific genome diversity in a model arbuscular mycorrhizal fungus.</title>
        <authorList>
            <person name="Chen E.C."/>
            <person name="Morin E."/>
            <person name="Beaudet D."/>
            <person name="Noel J."/>
            <person name="Ndikumana S."/>
            <person name="Charron P."/>
            <person name="St-Onge C."/>
            <person name="Giorgi J."/>
            <person name="Grigoriev I.V."/>
            <person name="Roux C."/>
            <person name="Martin F.M."/>
            <person name="Corradi N."/>
        </authorList>
    </citation>
    <scope>NUCLEOTIDE SEQUENCE [LARGE SCALE GENOMIC DNA]</scope>
    <source>
        <strain evidence="1 2">A5</strain>
    </source>
</reference>
<dbReference type="Proteomes" id="UP000232722">
    <property type="component" value="Unassembled WGS sequence"/>
</dbReference>
<name>A0A2N0PRN3_9GLOM</name>
<sequence>MILDQLLNQLDPAQGQKLTVFVTNVKENWSIFAHRENMQVHQVKCQFRKISKLNHLNKIQIMSHLNKIQTMSYISQLETDDSDFNYLPQEYVSRYTKLSTTFTELFINDFEQSEVTESDTGIDDNDDSANNEYSEIFENYLCPPFEPSINTEVANNNQILWILI</sequence>
<dbReference type="VEuPathDB" id="FungiDB:RhiirFUN_011886"/>
<organism evidence="1 2">
    <name type="scientific">Rhizophagus irregularis</name>
    <dbReference type="NCBI Taxonomy" id="588596"/>
    <lineage>
        <taxon>Eukaryota</taxon>
        <taxon>Fungi</taxon>
        <taxon>Fungi incertae sedis</taxon>
        <taxon>Mucoromycota</taxon>
        <taxon>Glomeromycotina</taxon>
        <taxon>Glomeromycetes</taxon>
        <taxon>Glomerales</taxon>
        <taxon>Glomeraceae</taxon>
        <taxon>Rhizophagus</taxon>
    </lineage>
</organism>
<evidence type="ECO:0000313" key="2">
    <source>
        <dbReference type="Proteomes" id="UP000232722"/>
    </source>
</evidence>